<feature type="compositionally biased region" description="Basic and acidic residues" evidence="14">
    <location>
        <begin position="1228"/>
        <end position="1243"/>
    </location>
</feature>
<dbReference type="PROSITE" id="PS00135">
    <property type="entry name" value="TRYPSIN_SER"/>
    <property type="match status" value="1"/>
</dbReference>
<dbReference type="Pfam" id="PF02404">
    <property type="entry name" value="SCF"/>
    <property type="match status" value="1"/>
</dbReference>
<dbReference type="InterPro" id="IPR057434">
    <property type="entry name" value="LMF1/2_N"/>
</dbReference>
<evidence type="ECO:0000256" key="13">
    <source>
        <dbReference type="RuleBase" id="RU363034"/>
    </source>
</evidence>
<dbReference type="Pfam" id="PF00089">
    <property type="entry name" value="Trypsin"/>
    <property type="match status" value="2"/>
</dbReference>
<keyword evidence="11" id="KW-0325">Glycoprotein</keyword>
<dbReference type="SUPFAM" id="SSF47266">
    <property type="entry name" value="4-helical cytokines"/>
    <property type="match status" value="1"/>
</dbReference>
<dbReference type="FunFam" id="2.40.10.10:FF:000003">
    <property type="entry name" value="Transmembrane serine protease 3"/>
    <property type="match status" value="1"/>
</dbReference>
<feature type="transmembrane region" description="Helical" evidence="12">
    <location>
        <begin position="693"/>
        <end position="712"/>
    </location>
</feature>
<dbReference type="InterPro" id="IPR033116">
    <property type="entry name" value="TRYPSIN_SER"/>
</dbReference>
<evidence type="ECO:0000256" key="7">
    <source>
        <dbReference type="ARBA" id="ARBA00022825"/>
    </source>
</evidence>
<dbReference type="PROSITE" id="PS00134">
    <property type="entry name" value="TRYPSIN_HIS"/>
    <property type="match status" value="1"/>
</dbReference>
<dbReference type="InterPro" id="IPR043504">
    <property type="entry name" value="Peptidase_S1_PA_chymotrypsin"/>
</dbReference>
<dbReference type="OrthoDB" id="546450at2759"/>
<dbReference type="Gene3D" id="1.20.1250.10">
    <property type="match status" value="1"/>
</dbReference>
<organism evidence="16 17">
    <name type="scientific">Anabarilius grahami</name>
    <name type="common">Kanglang fish</name>
    <name type="synonym">Barilius grahami</name>
    <dbReference type="NCBI Taxonomy" id="495550"/>
    <lineage>
        <taxon>Eukaryota</taxon>
        <taxon>Metazoa</taxon>
        <taxon>Chordata</taxon>
        <taxon>Craniata</taxon>
        <taxon>Vertebrata</taxon>
        <taxon>Euteleostomi</taxon>
        <taxon>Actinopterygii</taxon>
        <taxon>Neopterygii</taxon>
        <taxon>Teleostei</taxon>
        <taxon>Ostariophysi</taxon>
        <taxon>Cypriniformes</taxon>
        <taxon>Xenocyprididae</taxon>
        <taxon>Xenocypridinae</taxon>
        <taxon>Xenocypridinae incertae sedis</taxon>
        <taxon>Anabarilius</taxon>
    </lineage>
</organism>
<keyword evidence="7 13" id="KW-0720">Serine protease</keyword>
<keyword evidence="9 12" id="KW-0472">Membrane</keyword>
<dbReference type="GO" id="GO:0004252">
    <property type="term" value="F:serine-type endopeptidase activity"/>
    <property type="evidence" value="ECO:0007669"/>
    <property type="project" value="InterPro"/>
</dbReference>
<dbReference type="CDD" id="cd00190">
    <property type="entry name" value="Tryp_SPc"/>
    <property type="match status" value="2"/>
</dbReference>
<dbReference type="GO" id="GO:0005173">
    <property type="term" value="F:stem cell factor receptor binding"/>
    <property type="evidence" value="ECO:0007669"/>
    <property type="project" value="InterPro"/>
</dbReference>
<feature type="domain" description="Peptidase S1" evidence="15">
    <location>
        <begin position="287"/>
        <end position="537"/>
    </location>
</feature>
<dbReference type="PANTHER" id="PTHR14463:SF5">
    <property type="entry name" value="LIPASE MATURATION FACTOR 2"/>
    <property type="match status" value="1"/>
</dbReference>
<accession>A0A3N0Z2U6</accession>
<dbReference type="PROSITE" id="PS50240">
    <property type="entry name" value="TRYPSIN_DOM"/>
    <property type="match status" value="2"/>
</dbReference>
<comment type="caution">
    <text evidence="16">The sequence shown here is derived from an EMBL/GenBank/DDBJ whole genome shotgun (WGS) entry which is preliminary data.</text>
</comment>
<evidence type="ECO:0000256" key="8">
    <source>
        <dbReference type="ARBA" id="ARBA00022989"/>
    </source>
</evidence>
<dbReference type="Proteomes" id="UP000281406">
    <property type="component" value="Unassembled WGS sequence"/>
</dbReference>
<feature type="transmembrane region" description="Helical" evidence="12">
    <location>
        <begin position="637"/>
        <end position="657"/>
    </location>
</feature>
<evidence type="ECO:0000256" key="11">
    <source>
        <dbReference type="ARBA" id="ARBA00023180"/>
    </source>
</evidence>
<comment type="subcellular location">
    <subcellularLocation>
        <location evidence="1 12">Endoplasmic reticulum membrane</location>
        <topology evidence="1 12">Multi-pass membrane protein</topology>
    </subcellularLocation>
</comment>
<evidence type="ECO:0000256" key="3">
    <source>
        <dbReference type="ARBA" id="ARBA00022670"/>
    </source>
</evidence>
<evidence type="ECO:0000256" key="10">
    <source>
        <dbReference type="ARBA" id="ARBA00023157"/>
    </source>
</evidence>
<feature type="domain" description="Peptidase S1" evidence="15">
    <location>
        <begin position="31"/>
        <end position="261"/>
    </location>
</feature>
<name>A0A3N0Z2U6_ANAGA</name>
<dbReference type="PANTHER" id="PTHR14463">
    <property type="entry name" value="LIPASE MATURATION FACTOR"/>
    <property type="match status" value="1"/>
</dbReference>
<dbReference type="SUPFAM" id="SSF50494">
    <property type="entry name" value="Trypsin-like serine proteases"/>
    <property type="match status" value="2"/>
</dbReference>
<keyword evidence="6 12" id="KW-0256">Endoplasmic reticulum</keyword>
<dbReference type="EMBL" id="RJVU01015140">
    <property type="protein sequence ID" value="ROL52583.1"/>
    <property type="molecule type" value="Genomic_DNA"/>
</dbReference>
<feature type="transmembrane region" description="Helical" evidence="12">
    <location>
        <begin position="750"/>
        <end position="773"/>
    </location>
</feature>
<feature type="transmembrane region" description="Helical" evidence="12">
    <location>
        <begin position="900"/>
        <end position="919"/>
    </location>
</feature>
<evidence type="ECO:0000256" key="1">
    <source>
        <dbReference type="ARBA" id="ARBA00004477"/>
    </source>
</evidence>
<dbReference type="InterPro" id="IPR009003">
    <property type="entry name" value="Peptidase_S1_PA"/>
</dbReference>
<keyword evidence="17" id="KW-1185">Reference proteome</keyword>
<dbReference type="InterPro" id="IPR001314">
    <property type="entry name" value="Peptidase_S1A"/>
</dbReference>
<evidence type="ECO:0000256" key="12">
    <source>
        <dbReference type="RuleBase" id="RU361229"/>
    </source>
</evidence>
<evidence type="ECO:0000259" key="15">
    <source>
        <dbReference type="PROSITE" id="PS50240"/>
    </source>
</evidence>
<dbReference type="Gene3D" id="2.40.10.10">
    <property type="entry name" value="Trypsin-like serine proteases"/>
    <property type="match status" value="2"/>
</dbReference>
<dbReference type="InterPro" id="IPR009613">
    <property type="entry name" value="LMF"/>
</dbReference>
<dbReference type="EC" id="3.4.21.-" evidence="13"/>
<dbReference type="GO" id="GO:0051604">
    <property type="term" value="P:protein maturation"/>
    <property type="evidence" value="ECO:0007669"/>
    <property type="project" value="InterPro"/>
</dbReference>
<keyword evidence="8 12" id="KW-1133">Transmembrane helix</keyword>
<dbReference type="GO" id="GO:0007155">
    <property type="term" value="P:cell adhesion"/>
    <property type="evidence" value="ECO:0007669"/>
    <property type="project" value="InterPro"/>
</dbReference>
<comment type="function">
    <text evidence="12">Involved in the maturation of specific proteins in the endoplasmic reticulum.</text>
</comment>
<feature type="transmembrane region" description="Helical" evidence="12">
    <location>
        <begin position="842"/>
        <end position="866"/>
    </location>
</feature>
<comment type="similarity">
    <text evidence="2 12">Belongs to the lipase maturation factor family.</text>
</comment>
<dbReference type="GO" id="GO:0005789">
    <property type="term" value="C:endoplasmic reticulum membrane"/>
    <property type="evidence" value="ECO:0007669"/>
    <property type="project" value="UniProtKB-SubCell"/>
</dbReference>
<dbReference type="InterPro" id="IPR018114">
    <property type="entry name" value="TRYPSIN_HIS"/>
</dbReference>
<feature type="transmembrane region" description="Helical" evidence="12">
    <location>
        <begin position="931"/>
        <end position="952"/>
    </location>
</feature>
<dbReference type="InterPro" id="IPR001254">
    <property type="entry name" value="Trypsin_dom"/>
</dbReference>
<evidence type="ECO:0000256" key="14">
    <source>
        <dbReference type="SAM" id="MobiDB-lite"/>
    </source>
</evidence>
<evidence type="ECO:0000256" key="2">
    <source>
        <dbReference type="ARBA" id="ARBA00005512"/>
    </source>
</evidence>
<gene>
    <name evidence="16" type="ORF">DPX16_7319</name>
</gene>
<keyword evidence="3 13" id="KW-0645">Protease</keyword>
<evidence type="ECO:0000256" key="6">
    <source>
        <dbReference type="ARBA" id="ARBA00022824"/>
    </source>
</evidence>
<proteinExistence type="inferred from homology"/>
<keyword evidence="5 13" id="KW-0378">Hydrolase</keyword>
<sequence>MNANENISLEPIDLAGVRAFIPEKDEEESRIIGGQEAWAHSWPWQVSLQYSDMPACGGAILDLWWVITASHCFKRYKKASMWNAVVGMHNLENVNESCHQTVKVEKIISHKDYNQKTNENDIALLKLQSPLRFNECVRPVGILDSELPLQETCTVTGWGAIRENGPRASRLQEVNVTIFEPQTCSKFYGGKMHEFMMCAGADTGGMDACQGDSGGPLSCFTGERYKLAGVVSWGVGCGRAQKPGVYTTLFNYKHWINSSMNGEHVSADSGADSTAQCGQSKMEPCQLPGGLAQVVSTEDGTFKVENMSEACPNSWPWHVSLQSHDTHYCSGVLVHPRWVLAPRHCFAKAGDVVILGAHDLNFMSGQTAAVESVQSLAHDSKFPPVSDLSMIRLSLPARIGPMIFPVCLTDKDEEMVNEDTSSCVTTGWGTRKATLDLHPDILHMARVKPLSEKACQTGWGDSFSMKLLLCTDAAASTSCMGDSGAPLVCVKNGVYYLVGLTAGSGKKCEPQKPAVFTRVFSCHGGISFTPNFRRSSCTNRISMQNDTFQLNLRSVFNIVNMISELRGLYGDEGIVPVRLQMPKVQRPLLEQLEASPSLLWLGPSLGLAPQQALELICLLGVVLSLGAVLLVPLRDSLIYLCLWALYLSLYNVGGQFLQSEWDMLLLEAGFLAVLVAPLGLLRGRSSHRYHDTVTFWLTRWLFFRLTFCTGASKLASGDPAWYGLSALSHHLENQMSPTPLAWFVHQLPDWLLRLGAVVVLQCEITVPLLTYFAPIRRLRLVGFYVQLLLQLCHILTGNCSLLNLLSIALSFSLLDDDHFSSSTSPKKKKGQEKKSRSCTQTLLCVLSVLVELAVDLFILISTIILFKLQINWENKTLSSKTSFTQSEFDDFLRYFQGSTVWVGVLSFTWEAVAAMLMCVCKRGIVSKLWSLIQWAVITAAAVAVFSLSVVPYTAMAGMSVIPEVRDAYSAVERFQLVGAYGIQHRMVSTEGRPEIILEGSYDGLTWTEINTMYKPGNVDAAPPIVGPHQPRLEWLMWQTAQEGYDRNPWFTGLIQRLLQGKPEVVSLLQVDEAQYPFSQKPPALIKAKLYNYHFTDPAKDKTHLQAWWKRKYKGEFFPTVTLDDPTLEKLLDESGLKEKFPVQPISDTPVSQVLSLIRGHVKGLSGSLVLSTLLATLVGIFLIKAVFSWALGGKKPRPASADHKTKKSKEPSETAEKSHTASTSNRGGKKDSEERRVESERSPRVFGSPLTDDVATLETLSENIPSDYRIPIDFITKDVGGACWLYVNLYKVESSLKTLALKFGNLSTNKANITIFIIMLENFRFNLDGEELEVTMQTFECHYKRVKWPTRRYFNHVKEVLAAAGSTGGEFRHCTPPPCQTPAAPPFTPGECTKYCVLCI</sequence>
<dbReference type="Pfam" id="PF06762">
    <property type="entry name" value="LMF1"/>
    <property type="match status" value="1"/>
</dbReference>
<dbReference type="SMART" id="SM00020">
    <property type="entry name" value="Tryp_SPc"/>
    <property type="match status" value="2"/>
</dbReference>
<feature type="compositionally biased region" description="Basic and acidic residues" evidence="14">
    <location>
        <begin position="1200"/>
        <end position="1219"/>
    </location>
</feature>
<dbReference type="PRINTS" id="PR00722">
    <property type="entry name" value="CHYMOTRYPSIN"/>
</dbReference>
<feature type="transmembrane region" description="Helical" evidence="12">
    <location>
        <begin position="612"/>
        <end position="630"/>
    </location>
</feature>
<keyword evidence="4 12" id="KW-0812">Transmembrane</keyword>
<dbReference type="InterPro" id="IPR057433">
    <property type="entry name" value="LMF1/2_C"/>
</dbReference>
<evidence type="ECO:0000256" key="9">
    <source>
        <dbReference type="ARBA" id="ARBA00023136"/>
    </source>
</evidence>
<protein>
    <recommendedName>
        <fullName evidence="12">Lipase maturation factor</fullName>
        <ecNumber evidence="13">3.4.21.-</ecNumber>
    </recommendedName>
</protein>
<evidence type="ECO:0000313" key="17">
    <source>
        <dbReference type="Proteomes" id="UP000281406"/>
    </source>
</evidence>
<keyword evidence="10" id="KW-1015">Disulfide bond</keyword>
<feature type="transmembrane region" description="Helical" evidence="12">
    <location>
        <begin position="663"/>
        <end position="681"/>
    </location>
</feature>
<reference evidence="16 17" key="1">
    <citation type="submission" date="2018-10" db="EMBL/GenBank/DDBJ databases">
        <title>Genome assembly for a Yunnan-Guizhou Plateau 3E fish, Anabarilius grahami (Regan), and its evolutionary and genetic applications.</title>
        <authorList>
            <person name="Jiang W."/>
        </authorList>
    </citation>
    <scope>NUCLEOTIDE SEQUENCE [LARGE SCALE GENOMIC DNA]</scope>
    <source>
        <strain evidence="16">AG-KIZ</strain>
        <tissue evidence="16">Muscle</tissue>
    </source>
</reference>
<feature type="region of interest" description="Disordered" evidence="14">
    <location>
        <begin position="1194"/>
        <end position="1249"/>
    </location>
</feature>
<dbReference type="InterPro" id="IPR003452">
    <property type="entry name" value="SCF"/>
</dbReference>
<evidence type="ECO:0000313" key="16">
    <source>
        <dbReference type="EMBL" id="ROL52583.1"/>
    </source>
</evidence>
<dbReference type="GO" id="GO:0006508">
    <property type="term" value="P:proteolysis"/>
    <property type="evidence" value="ECO:0007669"/>
    <property type="project" value="UniProtKB-KW"/>
</dbReference>
<dbReference type="InterPro" id="IPR009079">
    <property type="entry name" value="4_helix_cytokine-like_core"/>
</dbReference>
<dbReference type="Pfam" id="PF25179">
    <property type="entry name" value="LMF1_C"/>
    <property type="match status" value="1"/>
</dbReference>
<evidence type="ECO:0000256" key="5">
    <source>
        <dbReference type="ARBA" id="ARBA00022801"/>
    </source>
</evidence>
<evidence type="ECO:0000256" key="4">
    <source>
        <dbReference type="ARBA" id="ARBA00022692"/>
    </source>
</evidence>